<gene>
    <name evidence="9" type="ORF">NEH16_31690</name>
</gene>
<evidence type="ECO:0000313" key="9">
    <source>
        <dbReference type="EMBL" id="UZK58712.1"/>
    </source>
</evidence>
<keyword evidence="6 8" id="KW-0411">Iron-sulfur</keyword>
<evidence type="ECO:0000256" key="4">
    <source>
        <dbReference type="ARBA" id="ARBA00022982"/>
    </source>
</evidence>
<dbReference type="Proteomes" id="UP001164963">
    <property type="component" value="Chromosome"/>
</dbReference>
<evidence type="ECO:0000313" key="10">
    <source>
        <dbReference type="Proteomes" id="UP001164963"/>
    </source>
</evidence>
<reference evidence="9" key="1">
    <citation type="journal article" date="2022" name="Front. Microbiol.">
        <title>Mirubactin C rescues the lethal effect of cell wall biosynthesis mutations in Bacillus subtilis.</title>
        <authorList>
            <person name="Kepplinger B."/>
            <person name="Wen X."/>
            <person name="Tyler A.R."/>
            <person name="Kim B.Y."/>
            <person name="Brown J."/>
            <person name="Banks P."/>
            <person name="Dashti Y."/>
            <person name="Mackenzie E.S."/>
            <person name="Wills C."/>
            <person name="Kawai Y."/>
            <person name="Waldron K.J."/>
            <person name="Allenby N.E.E."/>
            <person name="Wu L.J."/>
            <person name="Hall M.J."/>
            <person name="Errington J."/>
        </authorList>
    </citation>
    <scope>NUCLEOTIDE SEQUENCE</scope>
    <source>
        <strain evidence="9">MDA8-470</strain>
    </source>
</reference>
<evidence type="ECO:0000256" key="7">
    <source>
        <dbReference type="ARBA" id="ARBA00023291"/>
    </source>
</evidence>
<name>A0ABY6Q3J6_9ACTN</name>
<dbReference type="Gene3D" id="3.30.70.20">
    <property type="match status" value="1"/>
</dbReference>
<dbReference type="Pfam" id="PF13370">
    <property type="entry name" value="Fer4_13"/>
    <property type="match status" value="1"/>
</dbReference>
<dbReference type="PANTHER" id="PTHR36923">
    <property type="entry name" value="FERREDOXIN"/>
    <property type="match status" value="1"/>
</dbReference>
<dbReference type="PRINTS" id="PR00352">
    <property type="entry name" value="3FE4SFRDOXIN"/>
</dbReference>
<dbReference type="PANTHER" id="PTHR36923:SF3">
    <property type="entry name" value="FERREDOXIN"/>
    <property type="match status" value="1"/>
</dbReference>
<dbReference type="SUPFAM" id="SSF54862">
    <property type="entry name" value="4Fe-4S ferredoxins"/>
    <property type="match status" value="1"/>
</dbReference>
<comment type="function">
    <text evidence="8">Ferredoxins are iron-sulfur proteins that transfer electrons in a wide variety of metabolic reactions.</text>
</comment>
<evidence type="ECO:0000256" key="6">
    <source>
        <dbReference type="ARBA" id="ARBA00023014"/>
    </source>
</evidence>
<organism evidence="9 10">
    <name type="scientific">Streptomyces drozdowiczii</name>
    <dbReference type="NCBI Taxonomy" id="202862"/>
    <lineage>
        <taxon>Bacteria</taxon>
        <taxon>Bacillati</taxon>
        <taxon>Actinomycetota</taxon>
        <taxon>Actinomycetes</taxon>
        <taxon>Kitasatosporales</taxon>
        <taxon>Streptomycetaceae</taxon>
        <taxon>Streptomyces</taxon>
    </lineage>
</organism>
<dbReference type="InterPro" id="IPR001080">
    <property type="entry name" value="3Fe4S_ferredoxin"/>
</dbReference>
<keyword evidence="5 8" id="KW-0408">Iron</keyword>
<dbReference type="EMBL" id="CP098740">
    <property type="protein sequence ID" value="UZK58712.1"/>
    <property type="molecule type" value="Genomic_DNA"/>
</dbReference>
<evidence type="ECO:0000256" key="5">
    <source>
        <dbReference type="ARBA" id="ARBA00023004"/>
    </source>
</evidence>
<evidence type="ECO:0000256" key="1">
    <source>
        <dbReference type="ARBA" id="ARBA00001927"/>
    </source>
</evidence>
<evidence type="ECO:0000256" key="3">
    <source>
        <dbReference type="ARBA" id="ARBA00022723"/>
    </source>
</evidence>
<comment type="cofactor">
    <cofactor evidence="1">
        <name>[3Fe-4S] cluster</name>
        <dbReference type="ChEBI" id="CHEBI:21137"/>
    </cofactor>
</comment>
<keyword evidence="10" id="KW-1185">Reference proteome</keyword>
<keyword evidence="3 8" id="KW-0479">Metal-binding</keyword>
<keyword evidence="7" id="KW-0003">3Fe-4S</keyword>
<accession>A0ABY6Q3J6</accession>
<protein>
    <recommendedName>
        <fullName evidence="8">Ferredoxin</fullName>
    </recommendedName>
</protein>
<dbReference type="InterPro" id="IPR051269">
    <property type="entry name" value="Fe-S_cluster_ET"/>
</dbReference>
<proteinExistence type="predicted"/>
<sequence>MLITIKEEECCSSGICALTAPDVFDQREEDGVVFLLDKDPEPSLHAEVKDAARRCPSLAIEVEEIPA</sequence>
<keyword evidence="2 8" id="KW-0813">Transport</keyword>
<keyword evidence="4 8" id="KW-0249">Electron transport</keyword>
<evidence type="ECO:0000256" key="2">
    <source>
        <dbReference type="ARBA" id="ARBA00022448"/>
    </source>
</evidence>
<evidence type="ECO:0000256" key="8">
    <source>
        <dbReference type="RuleBase" id="RU368020"/>
    </source>
</evidence>